<dbReference type="Pfam" id="PF00930">
    <property type="entry name" value="DPPIV_N"/>
    <property type="match status" value="1"/>
</dbReference>
<comment type="caution">
    <text evidence="5">The sequence shown here is derived from an EMBL/GenBank/DDBJ whole genome shotgun (WGS) entry which is preliminary data.</text>
</comment>
<evidence type="ECO:0000259" key="4">
    <source>
        <dbReference type="Pfam" id="PF00930"/>
    </source>
</evidence>
<dbReference type="Gene3D" id="2.140.10.30">
    <property type="entry name" value="Dipeptidylpeptidase IV, N-terminal domain"/>
    <property type="match status" value="1"/>
</dbReference>
<feature type="signal peptide" evidence="2">
    <location>
        <begin position="1"/>
        <end position="19"/>
    </location>
</feature>
<dbReference type="FunFam" id="3.40.50.1820:FF:000003">
    <property type="entry name" value="Dipeptidyl peptidase 4"/>
    <property type="match status" value="1"/>
</dbReference>
<dbReference type="SUPFAM" id="SSF82171">
    <property type="entry name" value="DPP6 N-terminal domain-like"/>
    <property type="match status" value="1"/>
</dbReference>
<proteinExistence type="predicted"/>
<evidence type="ECO:0000256" key="2">
    <source>
        <dbReference type="SAM" id="SignalP"/>
    </source>
</evidence>
<dbReference type="Gene3D" id="3.40.50.1820">
    <property type="entry name" value="alpha/beta hydrolase"/>
    <property type="match status" value="1"/>
</dbReference>
<sequence length="730" mass="82579">MKKITTFIATIMMVSALQAAEKLDLKSITSGAFNPAYVSGINPIEGTDLYANISSNGKQVVSYSFKTGKQVAVLLDLDASNAPFNYIDGYVMSPDSKKILVMTNRKAVYRRSFKAEYFIYDVAAKSLKKLSEGAEQQVATWSPDSRHIAFVKDNNIFISDGEKEVQVTKDGKFNEVINGIPDWVYEEEFAFNRAFAWNADGTSIGWIRFDESHVKTYSLQLFEGSHPTNSQYHAYPGEYSYKYPKAGQDNSKVSLWSYNLKSGKVISLDVPVDSDGYYPRIKTSPDANSLIVYTMNRHQDDMRLYSVNPFTGKSKQLIKESVPKFVKEEVVENSIVGKKNILLPSDRDGYMHLYLYDMSGKLIRQVEKGNYDVTSIYGMNEKTGDVYFQAAKLNAHDRQVYVAHKNGKVERLTDAEGSNAAIFSGDYRYFVNTWSSYAHPYVFTVRSNKGKVIKMLEDNKKLLEKTKQYNWGKRETFSFTTSEGVKLDGWMVKPVDFDASKKYPVILFQYSGPGSQQVLDAWSTGSMGSGGAFDYYLAQEGFIVACVDGRGTGGRGAEFEKCTYLRLGDLESKDQVETALYMGSLPYVDKDNIGIWGWSYGGFNTLMSMSEGRPVFKAGVAVAPPTCYRYYDSVYTERYMRTPQENEDGYKVNPMERAAQQHGALLICHGLADDNVHPQNTFEYAESLVQADKDFKEIWYTNRNHGISGGNTRNHLLRQICNWFKQHMQK</sequence>
<dbReference type="PANTHER" id="PTHR11731:SF193">
    <property type="entry name" value="DIPEPTIDYL PEPTIDASE 9"/>
    <property type="match status" value="1"/>
</dbReference>
<reference evidence="5 6" key="1">
    <citation type="submission" date="2019-09" db="EMBL/GenBank/DDBJ databases">
        <title>Distinct polysaccharide growth profiles of human intestinal Prevotella copri isolates.</title>
        <authorList>
            <person name="Fehlner-Peach H."/>
            <person name="Magnabosco C."/>
            <person name="Raghavan V."/>
            <person name="Scher J.U."/>
            <person name="Tett A."/>
            <person name="Cox L.M."/>
            <person name="Gottsegen C."/>
            <person name="Watters A."/>
            <person name="Wiltshire- Gordon J.D."/>
            <person name="Segata N."/>
            <person name="Bonneau R."/>
            <person name="Littman D.R."/>
        </authorList>
    </citation>
    <scope>NUCLEOTIDE SEQUENCE [LARGE SCALE GENOMIC DNA]</scope>
    <source>
        <strain evidence="6">iA622</strain>
    </source>
</reference>
<dbReference type="EMBL" id="VZCB01000006">
    <property type="protein sequence ID" value="MQN79523.1"/>
    <property type="molecule type" value="Genomic_DNA"/>
</dbReference>
<dbReference type="SUPFAM" id="SSF53474">
    <property type="entry name" value="alpha/beta-Hydrolases"/>
    <property type="match status" value="1"/>
</dbReference>
<dbReference type="InterPro" id="IPR002469">
    <property type="entry name" value="Peptidase_S9B_N"/>
</dbReference>
<accession>A0A6G1TW57</accession>
<dbReference type="GO" id="GO:0008239">
    <property type="term" value="F:dipeptidyl-peptidase activity"/>
    <property type="evidence" value="ECO:0007669"/>
    <property type="project" value="TreeGrafter"/>
</dbReference>
<dbReference type="GO" id="GO:0008236">
    <property type="term" value="F:serine-type peptidase activity"/>
    <property type="evidence" value="ECO:0007669"/>
    <property type="project" value="InterPro"/>
</dbReference>
<evidence type="ECO:0000313" key="5">
    <source>
        <dbReference type="EMBL" id="MQN79523.1"/>
    </source>
</evidence>
<keyword evidence="1" id="KW-0325">Glycoprotein</keyword>
<dbReference type="PANTHER" id="PTHR11731">
    <property type="entry name" value="PROTEASE FAMILY S9B,C DIPEPTIDYL-PEPTIDASE IV-RELATED"/>
    <property type="match status" value="1"/>
</dbReference>
<name>A0A6G1TW57_9BACT</name>
<gene>
    <name evidence="5" type="ORF">F7D73_00800</name>
</gene>
<dbReference type="Pfam" id="PF00326">
    <property type="entry name" value="Peptidase_S9"/>
    <property type="match status" value="1"/>
</dbReference>
<feature type="domain" description="Peptidase S9 prolyl oligopeptidase catalytic" evidence="3">
    <location>
        <begin position="535"/>
        <end position="729"/>
    </location>
</feature>
<feature type="chain" id="PRO_5026010841" evidence="2">
    <location>
        <begin position="20"/>
        <end position="730"/>
    </location>
</feature>
<keyword evidence="2" id="KW-0732">Signal</keyword>
<dbReference type="RefSeq" id="WP_153121848.1">
    <property type="nucleotide sequence ID" value="NZ_VZCB01000006.1"/>
</dbReference>
<dbReference type="OrthoDB" id="9812921at2"/>
<protein>
    <submittedName>
        <fullName evidence="5">Prolyl oligopeptidase family serine peptidase</fullName>
    </submittedName>
</protein>
<dbReference type="AlphaFoldDB" id="A0A6G1TW57"/>
<dbReference type="InterPro" id="IPR029058">
    <property type="entry name" value="AB_hydrolase_fold"/>
</dbReference>
<evidence type="ECO:0000313" key="6">
    <source>
        <dbReference type="Proteomes" id="UP000480425"/>
    </source>
</evidence>
<dbReference type="Proteomes" id="UP000480425">
    <property type="component" value="Unassembled WGS sequence"/>
</dbReference>
<evidence type="ECO:0000259" key="3">
    <source>
        <dbReference type="Pfam" id="PF00326"/>
    </source>
</evidence>
<dbReference type="InterPro" id="IPR050278">
    <property type="entry name" value="Serine_Prot_S9B/DPPIV"/>
</dbReference>
<dbReference type="InterPro" id="IPR001375">
    <property type="entry name" value="Peptidase_S9_cat"/>
</dbReference>
<organism evidence="5 6">
    <name type="scientific">Segatella copri</name>
    <dbReference type="NCBI Taxonomy" id="165179"/>
    <lineage>
        <taxon>Bacteria</taxon>
        <taxon>Pseudomonadati</taxon>
        <taxon>Bacteroidota</taxon>
        <taxon>Bacteroidia</taxon>
        <taxon>Bacteroidales</taxon>
        <taxon>Prevotellaceae</taxon>
        <taxon>Segatella</taxon>
    </lineage>
</organism>
<feature type="domain" description="Dipeptidylpeptidase IV N-terminal" evidence="4">
    <location>
        <begin position="93"/>
        <end position="441"/>
    </location>
</feature>
<evidence type="ECO:0000256" key="1">
    <source>
        <dbReference type="ARBA" id="ARBA00023180"/>
    </source>
</evidence>
<dbReference type="GO" id="GO:0006508">
    <property type="term" value="P:proteolysis"/>
    <property type="evidence" value="ECO:0007669"/>
    <property type="project" value="InterPro"/>
</dbReference>